<dbReference type="InterPro" id="IPR020806">
    <property type="entry name" value="PKS_PP-bd"/>
</dbReference>
<dbReference type="SMART" id="SM01294">
    <property type="entry name" value="PKS_PP_betabranch"/>
    <property type="match status" value="1"/>
</dbReference>
<dbReference type="EMBL" id="CP051141">
    <property type="protein sequence ID" value="QIW99255.1"/>
    <property type="molecule type" value="Genomic_DNA"/>
</dbReference>
<dbReference type="GO" id="GO:0031177">
    <property type="term" value="F:phosphopantetheine binding"/>
    <property type="evidence" value="ECO:0007669"/>
    <property type="project" value="InterPro"/>
</dbReference>
<dbReference type="InterPro" id="IPR009081">
    <property type="entry name" value="PP-bd_ACP"/>
</dbReference>
<evidence type="ECO:0000259" key="8">
    <source>
        <dbReference type="PROSITE" id="PS52019"/>
    </source>
</evidence>
<name>A0A6H0XX46_9PEZI</name>
<dbReference type="OrthoDB" id="329835at2759"/>
<dbReference type="PANTHER" id="PTHR43775:SF37">
    <property type="entry name" value="SI:DKEY-61P9.11"/>
    <property type="match status" value="1"/>
</dbReference>
<evidence type="ECO:0000256" key="5">
    <source>
        <dbReference type="PROSITE-ProRule" id="PRU01363"/>
    </source>
</evidence>
<dbReference type="Gene3D" id="3.10.129.110">
    <property type="entry name" value="Polyketide synthase dehydratase"/>
    <property type="match status" value="1"/>
</dbReference>
<dbReference type="InterPro" id="IPR016036">
    <property type="entry name" value="Malonyl_transacylase_ACP-bd"/>
</dbReference>
<evidence type="ECO:0000259" key="6">
    <source>
        <dbReference type="PROSITE" id="PS50075"/>
    </source>
</evidence>
<dbReference type="Pfam" id="PF00550">
    <property type="entry name" value="PP-binding"/>
    <property type="match status" value="1"/>
</dbReference>
<keyword evidence="10" id="KW-1185">Reference proteome</keyword>
<keyword evidence="3" id="KW-0808">Transferase</keyword>
<dbReference type="CDD" id="cd00833">
    <property type="entry name" value="PKS"/>
    <property type="match status" value="1"/>
</dbReference>
<dbReference type="SUPFAM" id="SSF53901">
    <property type="entry name" value="Thiolase-like"/>
    <property type="match status" value="1"/>
</dbReference>
<dbReference type="InterPro" id="IPR020841">
    <property type="entry name" value="PKS_Beta-ketoAc_synthase_dom"/>
</dbReference>
<gene>
    <name evidence="9" type="ORF">AMS68_004773</name>
</gene>
<evidence type="ECO:0000256" key="1">
    <source>
        <dbReference type="ARBA" id="ARBA00022450"/>
    </source>
</evidence>
<dbReference type="FunFam" id="3.40.47.10:FF:000031">
    <property type="entry name" value="Sterigmatocystin biosynthesis polyketide synthase"/>
    <property type="match status" value="1"/>
</dbReference>
<dbReference type="PROSITE" id="PS50075">
    <property type="entry name" value="CARRIER"/>
    <property type="match status" value="1"/>
</dbReference>
<evidence type="ECO:0000313" key="10">
    <source>
        <dbReference type="Proteomes" id="UP000503462"/>
    </source>
</evidence>
<dbReference type="PROSITE" id="PS52004">
    <property type="entry name" value="KS3_2"/>
    <property type="match status" value="1"/>
</dbReference>
<dbReference type="InterPro" id="IPR030918">
    <property type="entry name" value="PT_fungal_PKS"/>
</dbReference>
<dbReference type="Proteomes" id="UP000503462">
    <property type="component" value="Chromosome 3"/>
</dbReference>
<feature type="domain" description="Ketosynthase family 3 (KS3)" evidence="7">
    <location>
        <begin position="385"/>
        <end position="819"/>
    </location>
</feature>
<dbReference type="NCBIfam" id="TIGR04532">
    <property type="entry name" value="PT_fungal_PKS"/>
    <property type="match status" value="1"/>
</dbReference>
<dbReference type="SMART" id="SM00823">
    <property type="entry name" value="PKS_PP"/>
    <property type="match status" value="1"/>
</dbReference>
<dbReference type="GO" id="GO:0044550">
    <property type="term" value="P:secondary metabolite biosynthetic process"/>
    <property type="evidence" value="ECO:0007669"/>
    <property type="project" value="TreeGrafter"/>
</dbReference>
<dbReference type="Pfam" id="PF00698">
    <property type="entry name" value="Acyl_transf_1"/>
    <property type="match status" value="1"/>
</dbReference>
<dbReference type="GO" id="GO:0004312">
    <property type="term" value="F:fatty acid synthase activity"/>
    <property type="evidence" value="ECO:0007669"/>
    <property type="project" value="TreeGrafter"/>
</dbReference>
<dbReference type="InterPro" id="IPR016035">
    <property type="entry name" value="Acyl_Trfase/lysoPLipase"/>
</dbReference>
<feature type="domain" description="PKS/mFAS DH" evidence="8">
    <location>
        <begin position="1310"/>
        <end position="1620"/>
    </location>
</feature>
<evidence type="ECO:0000256" key="3">
    <source>
        <dbReference type="ARBA" id="ARBA00022679"/>
    </source>
</evidence>
<dbReference type="GO" id="GO:0006633">
    <property type="term" value="P:fatty acid biosynthetic process"/>
    <property type="evidence" value="ECO:0007669"/>
    <property type="project" value="TreeGrafter"/>
</dbReference>
<dbReference type="InterPro" id="IPR001227">
    <property type="entry name" value="Ac_transferase_dom_sf"/>
</dbReference>
<dbReference type="InterPro" id="IPR049900">
    <property type="entry name" value="PKS_mFAS_DH"/>
</dbReference>
<feature type="region of interest" description="C-terminal hotdog fold" evidence="5">
    <location>
        <begin position="1473"/>
        <end position="1620"/>
    </location>
</feature>
<evidence type="ECO:0000256" key="2">
    <source>
        <dbReference type="ARBA" id="ARBA00022553"/>
    </source>
</evidence>
<evidence type="ECO:0000256" key="4">
    <source>
        <dbReference type="ARBA" id="ARBA00023268"/>
    </source>
</evidence>
<organism evidence="9 10">
    <name type="scientific">Peltaster fructicola</name>
    <dbReference type="NCBI Taxonomy" id="286661"/>
    <lineage>
        <taxon>Eukaryota</taxon>
        <taxon>Fungi</taxon>
        <taxon>Dikarya</taxon>
        <taxon>Ascomycota</taxon>
        <taxon>Pezizomycotina</taxon>
        <taxon>Dothideomycetes</taxon>
        <taxon>Dothideomycetes incertae sedis</taxon>
        <taxon>Peltaster</taxon>
    </lineage>
</organism>
<dbReference type="FunFam" id="3.10.129.110:FF:000001">
    <property type="entry name" value="Sterigmatocystin biosynthesis polyketide synthase"/>
    <property type="match status" value="1"/>
</dbReference>
<dbReference type="InterPro" id="IPR014030">
    <property type="entry name" value="Ketoacyl_synth_N"/>
</dbReference>
<reference evidence="9 10" key="1">
    <citation type="journal article" date="2016" name="Sci. Rep.">
        <title>Peltaster fructicola genome reveals evolution from an invasive phytopathogen to an ectophytic parasite.</title>
        <authorList>
            <person name="Xu C."/>
            <person name="Chen H."/>
            <person name="Gleason M.L."/>
            <person name="Xu J.R."/>
            <person name="Liu H."/>
            <person name="Zhang R."/>
            <person name="Sun G."/>
        </authorList>
    </citation>
    <scope>NUCLEOTIDE SEQUENCE [LARGE SCALE GENOMIC DNA]</scope>
    <source>
        <strain evidence="9 10">LNHT1506</strain>
    </source>
</reference>
<keyword evidence="1" id="KW-0596">Phosphopantetheine</keyword>
<dbReference type="InterPro" id="IPR032088">
    <property type="entry name" value="SAT"/>
</dbReference>
<dbReference type="SUPFAM" id="SSF55048">
    <property type="entry name" value="Probable ACP-binding domain of malonyl-CoA ACP transacylase"/>
    <property type="match status" value="1"/>
</dbReference>
<dbReference type="Gene3D" id="3.30.70.3290">
    <property type="match status" value="1"/>
</dbReference>
<dbReference type="InterPro" id="IPR049551">
    <property type="entry name" value="PKS_DH_C"/>
</dbReference>
<feature type="active site" description="Proton acceptor; for dehydratase activity" evidence="5">
    <location>
        <position position="1342"/>
    </location>
</feature>
<dbReference type="FunFam" id="3.40.366.10:FF:000002">
    <property type="entry name" value="Probable polyketide synthase 2"/>
    <property type="match status" value="1"/>
</dbReference>
<dbReference type="InterPro" id="IPR036736">
    <property type="entry name" value="ACP-like_sf"/>
</dbReference>
<dbReference type="InterPro" id="IPR042104">
    <property type="entry name" value="PKS_dehydratase_sf"/>
</dbReference>
<dbReference type="SMART" id="SM00825">
    <property type="entry name" value="PKS_KS"/>
    <property type="match status" value="1"/>
</dbReference>
<dbReference type="Pfam" id="PF16073">
    <property type="entry name" value="SAT"/>
    <property type="match status" value="1"/>
</dbReference>
<dbReference type="InterPro" id="IPR050091">
    <property type="entry name" value="PKS_NRPS_Biosynth_Enz"/>
</dbReference>
<dbReference type="Pfam" id="PF00109">
    <property type="entry name" value="ketoacyl-synt"/>
    <property type="match status" value="1"/>
</dbReference>
<keyword evidence="2" id="KW-0597">Phosphoprotein</keyword>
<feature type="domain" description="Carrier" evidence="6">
    <location>
        <begin position="1696"/>
        <end position="1772"/>
    </location>
</feature>
<dbReference type="SUPFAM" id="SSF47336">
    <property type="entry name" value="ACP-like"/>
    <property type="match status" value="1"/>
</dbReference>
<keyword evidence="4" id="KW-0511">Multifunctional enzyme</keyword>
<feature type="active site" description="Proton donor; for dehydratase activity" evidence="5">
    <location>
        <position position="1531"/>
    </location>
</feature>
<dbReference type="FunFam" id="1.10.1200.10:FF:000011">
    <property type="entry name" value="Sterigmatocystin biosynthesis polyketide synthase"/>
    <property type="match status" value="1"/>
</dbReference>
<proteinExistence type="predicted"/>
<dbReference type="Gene3D" id="3.40.366.10">
    <property type="entry name" value="Malonyl-Coenzyme A Acyl Carrier Protein, domain 2"/>
    <property type="match status" value="2"/>
</dbReference>
<dbReference type="SUPFAM" id="SSF52151">
    <property type="entry name" value="FabD/lysophospholipase-like"/>
    <property type="match status" value="1"/>
</dbReference>
<dbReference type="Pfam" id="PF22621">
    <property type="entry name" value="CurL-like_PKS_C"/>
    <property type="match status" value="1"/>
</dbReference>
<accession>A0A6H0XX46</accession>
<dbReference type="PANTHER" id="PTHR43775">
    <property type="entry name" value="FATTY ACID SYNTHASE"/>
    <property type="match status" value="1"/>
</dbReference>
<dbReference type="SMART" id="SM00827">
    <property type="entry name" value="PKS_AT"/>
    <property type="match status" value="1"/>
</dbReference>
<dbReference type="InterPro" id="IPR016039">
    <property type="entry name" value="Thiolase-like"/>
</dbReference>
<evidence type="ECO:0000259" key="7">
    <source>
        <dbReference type="PROSITE" id="PS52004"/>
    </source>
</evidence>
<dbReference type="Gene3D" id="3.40.47.10">
    <property type="match status" value="1"/>
</dbReference>
<evidence type="ECO:0000313" key="9">
    <source>
        <dbReference type="EMBL" id="QIW99255.1"/>
    </source>
</evidence>
<sequence>MNFIYFGNEFPGDDLKLLLRRLRTHSKDRKHPLLAQFLDEATIALKDEVKRSPAEIRAQFPTVESILEIDTPRLRKGQLSGSIDGVLLCVFEIASFIGYLETTDDQGNALLTDASYLAGLGIGLLATGAVALSATPADIVQAGAQVVRIAFRLGLVVTDASRNIDALVAPDNGHADPWAYVIHGISPEEAQKELDGIHERDCTPNASRVFISAPATTSVTISGPPARLKSLLRTSGFFRDRRSIALPVYSGLCHADHIYSRRHVDRVLDTEWSTALLQQKPRIPVLSSCTGIAFSAANAKELFGDIINEIMRHQIRWDTVIQSIISIASHTARCNILSFRSSLPLNDALASLKKELPDVDIGSEDMLPWLLDDKTEVAGPRGTMQSKIAIVGMSCRMPGGATNTEKFWEILEQGLDVHRKIPADRFDVDSHHDPTGKRQNSSHTAYGCFIDEPGLFDAPFFHMSPKEAAQTDPMQRLALVTAYEALERAGYVANRTAATNLHRIGTWYGQASDDYREVNTAQEISTYFIPGGCRAFGPGRINYFFKFAGPSFNCDTACSSSLAAIQAACTALWAGDVDTVVAGGLNVLTNSDAFAGLSHGHFLTKTPNACKTWDSEADGYCRADGVGSVVMKRLDDALEDNDNIIGVILAAATNHSANAVSITHPHAGHQEDLGRIVTARAGIDPLDVSYVEMHGTGTQAGDMEEIQSVANLYAPAAPRRRSANQLLHIGAVKSNVGHGEAAAGVTALLKVLLMLQKGAIPRHVGVKHALNPAFPQDLEKRGLRIPFEAQPWQTGNKKRIAAINNFSAAGGNTTLLIEEGPVREFVRQDPRTSHVVSISAKSKISLKGNLTRYLEYLEANPNVSMADLSYSTTARRYQHNHRVVVPAADVKYLQKALGAALEKVDTHKPIPASGAPPVGFVFTGQGASYKSMNLELYHDSPFFKNQILDLDAVAQSQGFPSILPAIDGSHEKDHQHSAIVTQLALVCTEIALARYWMSIGVKPNFVIGHSLGEYAAMHIADVLTAGDAIYLVGSRARMLEEKCSSGSHKMLAVRASLSDIEAAANGLPFEVACLNGPQETVLSGTISQLDAVVEPLQAAGFRCTNLDVAFAFHSSQTDPILDDFEALAKKAVLFQAPNLPFVSPLLDKVIFDDKTLNATYVRRATREPVNFVAALAKAKKMSVIDDSTAFVEIGPHPVAINFVKMGCQNVGVAVPSMRRDDNNWTTLASSLAALHSAGVEINWNEVHRPFEKSLRLLDLPTYAWNDKTYWIQYNGDWALTKGNTFYDAEKVITNGKPAPQALAHLSSTVQDIIAESFNGHAGEITMQADLMQTDFLAAAHGHSMNGCGVVTSSIHADIAYTLGEYLYKKILATSKAAPMGVQNLVVTKGLVAQSNVDVPQLIQVTVRTEDITSGQASLEWRTRSNNGLIDEPFATATLEFGLAEDWINSWTPLSHLIQSRIEALDHLAVEGLANKLSRKMAYTLFANNLVDYAEKYRGMQAVTIKDYEAYADVTLTTEKGGKWTVPPYFIDSVAHLAGFVMNCSDASDVKNTFCVTPGWNTMQFARPLTAGEKYQSYVKMIPSSDDPSVYFGDVYILQTGDICGKVGGIQFRRYPRILLSRFFSPPDSAAAKSFAAAHSTAPAKPIAAKKEVAAVAVKVATPDAPTKADEKASVPVPAVEKAAYAPTIAAAASAPAPDSVAAKALLLIAAESGLDPADLGDDAAFNDLGVDSLMSLVVAEKFRTELGVSINGSLFLEYPTIGDMRKWLEEYYS</sequence>
<dbReference type="InterPro" id="IPR014031">
    <property type="entry name" value="Ketoacyl_synth_C"/>
</dbReference>
<dbReference type="InterPro" id="IPR014043">
    <property type="entry name" value="Acyl_transferase_dom"/>
</dbReference>
<dbReference type="Gene3D" id="1.10.1200.10">
    <property type="entry name" value="ACP-like"/>
    <property type="match status" value="1"/>
</dbReference>
<feature type="region of interest" description="N-terminal hotdog fold" evidence="5">
    <location>
        <begin position="1310"/>
        <end position="1445"/>
    </location>
</feature>
<protein>
    <submittedName>
        <fullName evidence="9">Uncharacterized protein</fullName>
    </submittedName>
</protein>
<dbReference type="Pfam" id="PF02801">
    <property type="entry name" value="Ketoacyl-synt_C"/>
    <property type="match status" value="1"/>
</dbReference>
<dbReference type="Pfam" id="PF14765">
    <property type="entry name" value="PS-DH"/>
    <property type="match status" value="1"/>
</dbReference>
<dbReference type="PROSITE" id="PS52019">
    <property type="entry name" value="PKS_MFAS_DH"/>
    <property type="match status" value="1"/>
</dbReference>